<dbReference type="EMBL" id="JBHRXV010000006">
    <property type="protein sequence ID" value="MFC3712580.1"/>
    <property type="molecule type" value="Genomic_DNA"/>
</dbReference>
<proteinExistence type="predicted"/>
<keyword evidence="1" id="KW-0732">Signal</keyword>
<dbReference type="SUPFAM" id="SSF74653">
    <property type="entry name" value="TolA/TonB C-terminal domain"/>
    <property type="match status" value="1"/>
</dbReference>
<comment type="caution">
    <text evidence="2">The sequence shown here is derived from an EMBL/GenBank/DDBJ whole genome shotgun (WGS) entry which is preliminary data.</text>
</comment>
<evidence type="ECO:0000256" key="1">
    <source>
        <dbReference type="SAM" id="SignalP"/>
    </source>
</evidence>
<reference evidence="3" key="1">
    <citation type="journal article" date="2019" name="Int. J. Syst. Evol. Microbiol.">
        <title>The Global Catalogue of Microorganisms (GCM) 10K type strain sequencing project: providing services to taxonomists for standard genome sequencing and annotation.</title>
        <authorList>
            <consortium name="The Broad Institute Genomics Platform"/>
            <consortium name="The Broad Institute Genome Sequencing Center for Infectious Disease"/>
            <person name="Wu L."/>
            <person name="Ma J."/>
        </authorList>
    </citation>
    <scope>NUCLEOTIDE SEQUENCE [LARGE SCALE GENOMIC DNA]</scope>
    <source>
        <strain evidence="3">KCTC 42644</strain>
    </source>
</reference>
<accession>A0ABV7XAV9</accession>
<protein>
    <recommendedName>
        <fullName evidence="4">Cell envelope biogenesis protein TolA</fullName>
    </recommendedName>
</protein>
<evidence type="ECO:0000313" key="2">
    <source>
        <dbReference type="EMBL" id="MFC3712580.1"/>
    </source>
</evidence>
<name>A0ABV7XAV9_9SPHN</name>
<organism evidence="2 3">
    <name type="scientific">Sphingoaurantiacus capsulatus</name>
    <dbReference type="NCBI Taxonomy" id="1771310"/>
    <lineage>
        <taxon>Bacteria</taxon>
        <taxon>Pseudomonadati</taxon>
        <taxon>Pseudomonadota</taxon>
        <taxon>Alphaproteobacteria</taxon>
        <taxon>Sphingomonadales</taxon>
        <taxon>Sphingosinicellaceae</taxon>
        <taxon>Sphingoaurantiacus</taxon>
    </lineage>
</organism>
<dbReference type="PROSITE" id="PS51257">
    <property type="entry name" value="PROKAR_LIPOPROTEIN"/>
    <property type="match status" value="1"/>
</dbReference>
<keyword evidence="3" id="KW-1185">Reference proteome</keyword>
<feature type="signal peptide" evidence="1">
    <location>
        <begin position="1"/>
        <end position="22"/>
    </location>
</feature>
<dbReference type="Gene3D" id="3.30.1150.10">
    <property type="match status" value="1"/>
</dbReference>
<evidence type="ECO:0000313" key="3">
    <source>
        <dbReference type="Proteomes" id="UP001595615"/>
    </source>
</evidence>
<feature type="chain" id="PRO_5045691507" description="Cell envelope biogenesis protein TolA" evidence="1">
    <location>
        <begin position="23"/>
        <end position="145"/>
    </location>
</feature>
<evidence type="ECO:0008006" key="4">
    <source>
        <dbReference type="Google" id="ProtNLM"/>
    </source>
</evidence>
<sequence>MIRVLPAALLLALAGCATPPPAAQPVLPIAAAKVRPGIPSQVVAQLTASAARQVKRCYRSPKLGRDARQITTKLRVYFAPDGQLTTLPVVVSQAGVTDANRAAAAAMAEAAMLAVIRCAPLDLPREHYNAGWDEFDLTFSLRTFA</sequence>
<dbReference type="RefSeq" id="WP_380860067.1">
    <property type="nucleotide sequence ID" value="NZ_JBHRXV010000006.1"/>
</dbReference>
<dbReference type="Proteomes" id="UP001595615">
    <property type="component" value="Unassembled WGS sequence"/>
</dbReference>
<gene>
    <name evidence="2" type="ORF">ACFOMD_08365</name>
</gene>